<name>A0A1E3VV16_9HYPH</name>
<dbReference type="AlphaFoldDB" id="A0A1E3VV16"/>
<dbReference type="PANTHER" id="PTHR30098:SF2">
    <property type="entry name" value="LEUCYL_PHENYLALANYL-TRNA--PROTEIN TRANSFERASE"/>
    <property type="match status" value="1"/>
</dbReference>
<evidence type="ECO:0000256" key="1">
    <source>
        <dbReference type="ARBA" id="ARBA00022490"/>
    </source>
</evidence>
<dbReference type="Gene3D" id="3.30.70.3550">
    <property type="entry name" value="Leucyl/phenylalanyl-tRNA-protein transferase, N-terminal domain"/>
    <property type="match status" value="1"/>
</dbReference>
<dbReference type="InterPro" id="IPR042221">
    <property type="entry name" value="Leu/Phe-tRNA_Trfase_N"/>
</dbReference>
<comment type="catalytic activity">
    <reaction evidence="4">
        <text>N-terminal L-lysyl-[protein] + L-leucyl-tRNA(Leu) = N-terminal L-leucyl-L-lysyl-[protein] + tRNA(Leu) + H(+)</text>
        <dbReference type="Rhea" id="RHEA:12340"/>
        <dbReference type="Rhea" id="RHEA-COMP:9613"/>
        <dbReference type="Rhea" id="RHEA-COMP:9622"/>
        <dbReference type="Rhea" id="RHEA-COMP:12670"/>
        <dbReference type="Rhea" id="RHEA-COMP:12671"/>
        <dbReference type="ChEBI" id="CHEBI:15378"/>
        <dbReference type="ChEBI" id="CHEBI:65249"/>
        <dbReference type="ChEBI" id="CHEBI:78442"/>
        <dbReference type="ChEBI" id="CHEBI:78494"/>
        <dbReference type="ChEBI" id="CHEBI:133043"/>
        <dbReference type="EC" id="2.3.2.6"/>
    </reaction>
</comment>
<reference evidence="6 7" key="1">
    <citation type="journal article" date="2016" name="Environ. Microbiol.">
        <title>New Methyloceanibacter diversity from North Sea sediments includes methanotroph containing solely the soluble methane monooxygenase.</title>
        <authorList>
            <person name="Vekeman B."/>
            <person name="Kerckhof F.M."/>
            <person name="Cremers G."/>
            <person name="de Vos P."/>
            <person name="Vandamme P."/>
            <person name="Boon N."/>
            <person name="Op den Camp H.J."/>
            <person name="Heylen K."/>
        </authorList>
    </citation>
    <scope>NUCLEOTIDE SEQUENCE [LARGE SCALE GENOMIC DNA]</scope>
    <source>
        <strain evidence="6 7">R-67175</strain>
    </source>
</reference>
<comment type="similarity">
    <text evidence="4">Belongs to the L/F-transferase family.</text>
</comment>
<dbReference type="PANTHER" id="PTHR30098">
    <property type="entry name" value="LEUCYL/PHENYLALANYL-TRNA--PROTEIN TRANSFERASE"/>
    <property type="match status" value="1"/>
</dbReference>
<dbReference type="Gene3D" id="3.40.630.70">
    <property type="entry name" value="Leucyl/phenylalanyl-tRNA-protein transferase, C-terminal domain"/>
    <property type="match status" value="1"/>
</dbReference>
<dbReference type="InterPro" id="IPR042203">
    <property type="entry name" value="Leu/Phe-tRNA_Trfase_C"/>
</dbReference>
<dbReference type="GO" id="GO:0005737">
    <property type="term" value="C:cytoplasm"/>
    <property type="evidence" value="ECO:0007669"/>
    <property type="project" value="UniProtKB-SubCell"/>
</dbReference>
<keyword evidence="3 4" id="KW-0012">Acyltransferase</keyword>
<dbReference type="InterPro" id="IPR016181">
    <property type="entry name" value="Acyl_CoA_acyltransferase"/>
</dbReference>
<accession>A0A1E3VV16</accession>
<dbReference type="Pfam" id="PF03588">
    <property type="entry name" value="Leu_Phe_trans"/>
    <property type="match status" value="1"/>
</dbReference>
<evidence type="ECO:0000256" key="2">
    <source>
        <dbReference type="ARBA" id="ARBA00022679"/>
    </source>
</evidence>
<dbReference type="EC" id="2.3.2.6" evidence="4"/>
<dbReference type="SUPFAM" id="SSF55729">
    <property type="entry name" value="Acyl-CoA N-acyltransferases (Nat)"/>
    <property type="match status" value="1"/>
</dbReference>
<dbReference type="GO" id="GO:0030163">
    <property type="term" value="P:protein catabolic process"/>
    <property type="evidence" value="ECO:0007669"/>
    <property type="project" value="UniProtKB-UniRule"/>
</dbReference>
<dbReference type="OrthoDB" id="9790282at2"/>
<organism evidence="6 7">
    <name type="scientific">Methyloceanibacter superfactus</name>
    <dbReference type="NCBI Taxonomy" id="1774969"/>
    <lineage>
        <taxon>Bacteria</taxon>
        <taxon>Pseudomonadati</taxon>
        <taxon>Pseudomonadota</taxon>
        <taxon>Alphaproteobacteria</taxon>
        <taxon>Hyphomicrobiales</taxon>
        <taxon>Hyphomicrobiaceae</taxon>
        <taxon>Methyloceanibacter</taxon>
    </lineage>
</organism>
<evidence type="ECO:0000256" key="5">
    <source>
        <dbReference type="SAM" id="MobiDB-lite"/>
    </source>
</evidence>
<feature type="region of interest" description="Disordered" evidence="5">
    <location>
        <begin position="1"/>
        <end position="28"/>
    </location>
</feature>
<comment type="function">
    <text evidence="4">Functions in the N-end rule pathway of protein degradation where it conjugates Leu, Phe and, less efficiently, Met from aminoacyl-tRNAs to the N-termini of proteins containing an N-terminal arginine or lysine.</text>
</comment>
<proteinExistence type="inferred from homology"/>
<protein>
    <recommendedName>
        <fullName evidence="4">Leucyl/phenylalanyl-tRNA--protein transferase</fullName>
        <ecNumber evidence="4">2.3.2.6</ecNumber>
    </recommendedName>
    <alternativeName>
        <fullName evidence="4">L/F-transferase</fullName>
    </alternativeName>
    <alternativeName>
        <fullName evidence="4">Leucyltransferase</fullName>
    </alternativeName>
    <alternativeName>
        <fullName evidence="4">Phenyalanyltransferase</fullName>
    </alternativeName>
</protein>
<dbReference type="InterPro" id="IPR004616">
    <property type="entry name" value="Leu/Phe-tRNA_Trfase"/>
</dbReference>
<comment type="subcellular location">
    <subcellularLocation>
        <location evidence="4">Cytoplasm</location>
    </subcellularLocation>
</comment>
<evidence type="ECO:0000313" key="7">
    <source>
        <dbReference type="Proteomes" id="UP000094472"/>
    </source>
</evidence>
<evidence type="ECO:0000256" key="3">
    <source>
        <dbReference type="ARBA" id="ARBA00023315"/>
    </source>
</evidence>
<evidence type="ECO:0000313" key="6">
    <source>
        <dbReference type="EMBL" id="ODR97367.1"/>
    </source>
</evidence>
<dbReference type="Proteomes" id="UP000094472">
    <property type="component" value="Unassembled WGS sequence"/>
</dbReference>
<feature type="compositionally biased region" description="Basic and acidic residues" evidence="5">
    <location>
        <begin position="1"/>
        <end position="11"/>
    </location>
</feature>
<dbReference type="HAMAP" id="MF_00688">
    <property type="entry name" value="Leu_Phe_trans"/>
    <property type="match status" value="1"/>
</dbReference>
<sequence>MGVMTDPRKGAAEASSTENGSETAPPDFHETLTQRLKRWLLGTAYALRPNRIALLPSLWRLALVHALAPKSQRDMLPALPRFYSERGLVGISDDLSVPSLVANYKRGFFPVCHMGPMKWWCPEERAVIDPAHSHVSRNIQRLLRRHKFTVTMDHDFAGVMEACARPRPGKVPLTWITPRIMRAFWAAYKAGYAHSVEVWDEQGNLVGGMFGVAIGQVYFGESKFSAVRDASKVATAVLHRHLAAWGYKLCDAKWMTPDLASLGFKVMPRDEFRSLLQWYVDEPGHVGRWDVDPTLELADVREKAAEGSTSRESASLKVA</sequence>
<keyword evidence="1 4" id="KW-0963">Cytoplasm</keyword>
<evidence type="ECO:0000256" key="4">
    <source>
        <dbReference type="HAMAP-Rule" id="MF_00688"/>
    </source>
</evidence>
<dbReference type="GO" id="GO:0008914">
    <property type="term" value="F:leucyl-tRNA--protein transferase activity"/>
    <property type="evidence" value="ECO:0007669"/>
    <property type="project" value="UniProtKB-UniRule"/>
</dbReference>
<dbReference type="NCBIfam" id="TIGR00667">
    <property type="entry name" value="aat"/>
    <property type="match status" value="1"/>
</dbReference>
<keyword evidence="2 4" id="KW-0808">Transferase</keyword>
<comment type="caution">
    <text evidence="6">The sequence shown here is derived from an EMBL/GenBank/DDBJ whole genome shotgun (WGS) entry which is preliminary data.</text>
</comment>
<comment type="catalytic activity">
    <reaction evidence="4">
        <text>L-phenylalanyl-tRNA(Phe) + an N-terminal L-alpha-aminoacyl-[protein] = an N-terminal L-phenylalanyl-L-alpha-aminoacyl-[protein] + tRNA(Phe)</text>
        <dbReference type="Rhea" id="RHEA:43632"/>
        <dbReference type="Rhea" id="RHEA-COMP:9668"/>
        <dbReference type="Rhea" id="RHEA-COMP:9699"/>
        <dbReference type="Rhea" id="RHEA-COMP:10636"/>
        <dbReference type="Rhea" id="RHEA-COMP:10637"/>
        <dbReference type="ChEBI" id="CHEBI:78442"/>
        <dbReference type="ChEBI" id="CHEBI:78531"/>
        <dbReference type="ChEBI" id="CHEBI:78597"/>
        <dbReference type="ChEBI" id="CHEBI:83561"/>
        <dbReference type="EC" id="2.3.2.6"/>
    </reaction>
</comment>
<gene>
    <name evidence="4" type="primary">aat</name>
    <name evidence="6" type="ORF">AUC69_12185</name>
</gene>
<dbReference type="RefSeq" id="WP_069441919.1">
    <property type="nucleotide sequence ID" value="NZ_LPWF01000026.1"/>
</dbReference>
<keyword evidence="7" id="KW-1185">Reference proteome</keyword>
<dbReference type="STRING" id="1774969.AUC69_12185"/>
<comment type="catalytic activity">
    <reaction evidence="4">
        <text>N-terminal L-arginyl-[protein] + L-leucyl-tRNA(Leu) = N-terminal L-leucyl-L-arginyl-[protein] + tRNA(Leu) + H(+)</text>
        <dbReference type="Rhea" id="RHEA:50416"/>
        <dbReference type="Rhea" id="RHEA-COMP:9613"/>
        <dbReference type="Rhea" id="RHEA-COMP:9622"/>
        <dbReference type="Rhea" id="RHEA-COMP:12672"/>
        <dbReference type="Rhea" id="RHEA-COMP:12673"/>
        <dbReference type="ChEBI" id="CHEBI:15378"/>
        <dbReference type="ChEBI" id="CHEBI:64719"/>
        <dbReference type="ChEBI" id="CHEBI:78442"/>
        <dbReference type="ChEBI" id="CHEBI:78494"/>
        <dbReference type="ChEBI" id="CHEBI:133044"/>
        <dbReference type="EC" id="2.3.2.6"/>
    </reaction>
</comment>
<dbReference type="EMBL" id="LPWF01000026">
    <property type="protein sequence ID" value="ODR97367.1"/>
    <property type="molecule type" value="Genomic_DNA"/>
</dbReference>